<dbReference type="EMBL" id="NCKW01009714">
    <property type="protein sequence ID" value="POM66170.1"/>
    <property type="molecule type" value="Genomic_DNA"/>
</dbReference>
<protein>
    <submittedName>
        <fullName evidence="2">Uncharacterized protein</fullName>
    </submittedName>
</protein>
<dbReference type="Proteomes" id="UP000237271">
    <property type="component" value="Unassembled WGS sequence"/>
</dbReference>
<accession>A0A2P4XKT6</accession>
<gene>
    <name evidence="2" type="ORF">PHPALM_18012</name>
</gene>
<comment type="caution">
    <text evidence="2">The sequence shown here is derived from an EMBL/GenBank/DDBJ whole genome shotgun (WGS) entry which is preliminary data.</text>
</comment>
<proteinExistence type="predicted"/>
<dbReference type="OrthoDB" id="88640at2759"/>
<feature type="region of interest" description="Disordered" evidence="1">
    <location>
        <begin position="115"/>
        <end position="137"/>
    </location>
</feature>
<evidence type="ECO:0000256" key="1">
    <source>
        <dbReference type="SAM" id="MobiDB-lite"/>
    </source>
</evidence>
<name>A0A2P4XKT6_9STRA</name>
<reference evidence="2 3" key="1">
    <citation type="journal article" date="2017" name="Genome Biol. Evol.">
        <title>Phytophthora megakarya and P. palmivora, closely related causal agents of cacao black pod rot, underwent increases in genome sizes and gene numbers by different mechanisms.</title>
        <authorList>
            <person name="Ali S.S."/>
            <person name="Shao J."/>
            <person name="Lary D.J."/>
            <person name="Kronmiller B."/>
            <person name="Shen D."/>
            <person name="Strem M.D."/>
            <person name="Amoako-Attah I."/>
            <person name="Akrofi A.Y."/>
            <person name="Begoude B.A."/>
            <person name="Ten Hoopen G.M."/>
            <person name="Coulibaly K."/>
            <person name="Kebe B.I."/>
            <person name="Melnick R.L."/>
            <person name="Guiltinan M.J."/>
            <person name="Tyler B.M."/>
            <person name="Meinhardt L.W."/>
            <person name="Bailey B.A."/>
        </authorList>
    </citation>
    <scope>NUCLEOTIDE SEQUENCE [LARGE SCALE GENOMIC DNA]</scope>
    <source>
        <strain evidence="3">sbr112.9</strain>
    </source>
</reference>
<organism evidence="2 3">
    <name type="scientific">Phytophthora palmivora</name>
    <dbReference type="NCBI Taxonomy" id="4796"/>
    <lineage>
        <taxon>Eukaryota</taxon>
        <taxon>Sar</taxon>
        <taxon>Stramenopiles</taxon>
        <taxon>Oomycota</taxon>
        <taxon>Peronosporomycetes</taxon>
        <taxon>Peronosporales</taxon>
        <taxon>Peronosporaceae</taxon>
        <taxon>Phytophthora</taxon>
    </lineage>
</organism>
<evidence type="ECO:0000313" key="2">
    <source>
        <dbReference type="EMBL" id="POM66170.1"/>
    </source>
</evidence>
<sequence>MNVLGTTLPQIDVFFEGGVHDQWVNPSDYVCRSFNCPNLPRAIFVGWWNLPLHKVAAFYETPDCTYRLGYYTINTGSTRTQRNGMQYVLSNSRRIRSMMLGRNEAALLQERIKATSRDSGRKRNPAELYLRDPVEKR</sequence>
<dbReference type="AlphaFoldDB" id="A0A2P4XKT6"/>
<evidence type="ECO:0000313" key="3">
    <source>
        <dbReference type="Proteomes" id="UP000237271"/>
    </source>
</evidence>
<keyword evidence="3" id="KW-1185">Reference proteome</keyword>